<keyword evidence="2" id="KW-1185">Reference proteome</keyword>
<dbReference type="AlphaFoldDB" id="A0AAP5IF72"/>
<accession>A0AAP5IF72</accession>
<dbReference type="RefSeq" id="WP_208344115.1">
    <property type="nucleotide sequence ID" value="NZ_CAWQFN010000477.1"/>
</dbReference>
<reference evidence="2" key="1">
    <citation type="journal article" date="2021" name="Science">
        <title>Hunting the eagle killer: A cyanobacterial neurotoxin causes vacuolar myelinopathy.</title>
        <authorList>
            <person name="Breinlinger S."/>
            <person name="Phillips T.J."/>
            <person name="Haram B.N."/>
            <person name="Mares J."/>
            <person name="Martinez Yerena J.A."/>
            <person name="Hrouzek P."/>
            <person name="Sobotka R."/>
            <person name="Henderson W.M."/>
            <person name="Schmieder P."/>
            <person name="Williams S.M."/>
            <person name="Lauderdale J.D."/>
            <person name="Wilde H.D."/>
            <person name="Gerrin W."/>
            <person name="Kust A."/>
            <person name="Washington J.W."/>
            <person name="Wagner C."/>
            <person name="Geier B."/>
            <person name="Liebeke M."/>
            <person name="Enke H."/>
            <person name="Niedermeyer T.H.J."/>
            <person name="Wilde S.B."/>
        </authorList>
    </citation>
    <scope>NUCLEOTIDE SEQUENCE [LARGE SCALE GENOMIC DNA]</scope>
    <source>
        <strain evidence="2">Thurmond2011</strain>
    </source>
</reference>
<evidence type="ECO:0000313" key="1">
    <source>
        <dbReference type="EMBL" id="MDR9899022.1"/>
    </source>
</evidence>
<name>A0AAP5IF72_9CYAN</name>
<organism evidence="1 2">
    <name type="scientific">Aetokthonos hydrillicola Thurmond2011</name>
    <dbReference type="NCBI Taxonomy" id="2712845"/>
    <lineage>
        <taxon>Bacteria</taxon>
        <taxon>Bacillati</taxon>
        <taxon>Cyanobacteriota</taxon>
        <taxon>Cyanophyceae</taxon>
        <taxon>Nostocales</taxon>
        <taxon>Hapalosiphonaceae</taxon>
        <taxon>Aetokthonos</taxon>
    </lineage>
</organism>
<dbReference type="InterPro" id="IPR014951">
    <property type="entry name" value="DUF1822"/>
</dbReference>
<dbReference type="Proteomes" id="UP000667802">
    <property type="component" value="Unassembled WGS sequence"/>
</dbReference>
<dbReference type="Pfam" id="PF08852">
    <property type="entry name" value="DUF1822"/>
    <property type="match status" value="1"/>
</dbReference>
<proteinExistence type="predicted"/>
<evidence type="ECO:0000313" key="2">
    <source>
        <dbReference type="Proteomes" id="UP000667802"/>
    </source>
</evidence>
<dbReference type="EMBL" id="JAALHA020000021">
    <property type="protein sequence ID" value="MDR9899022.1"/>
    <property type="molecule type" value="Genomic_DNA"/>
</dbReference>
<sequence>MNSTNQGIIVPIGKDAHYIAKAFAREQKTQAKKKQVYLNTLAVYAVHTYLGWIEIESDLEQGDSFQPGIRGLLNVADLVLPGIGRLECYPILPNEELYPLSVEARYDRIGCVAVQFTQHLDQVELLGFIPAEPAIELPENIRLAELGSLDNLIAHIDWIESGKIVQLRQWLRETYEPGWQEPARLISVTRFRDSTYYGQSINRAKQIDYEFDEQPVALLVQLTSTTTEDFKICVRLCPTISSYSNCLPKGIQLLVIDDNDMICMQRQVEEVDSWVEHEFTGKPGEQFSIRIVLKNLIFSENFMI</sequence>
<protein>
    <submittedName>
        <fullName evidence="1">DUF1822 family protein</fullName>
    </submittedName>
</protein>
<comment type="caution">
    <text evidence="1">The sequence shown here is derived from an EMBL/GenBank/DDBJ whole genome shotgun (WGS) entry which is preliminary data.</text>
</comment>
<gene>
    <name evidence="1" type="ORF">G7B40_031350</name>
</gene>